<dbReference type="EMBL" id="PEWC01000009">
    <property type="protein sequence ID" value="PIU71976.1"/>
    <property type="molecule type" value="Genomic_DNA"/>
</dbReference>
<dbReference type="GO" id="GO:0006432">
    <property type="term" value="P:phenylalanyl-tRNA aminoacylation"/>
    <property type="evidence" value="ECO:0007669"/>
    <property type="project" value="InterPro"/>
</dbReference>
<keyword evidence="2" id="KW-0436">Ligase</keyword>
<dbReference type="AlphaFoldDB" id="A0A2M7AQR9"/>
<evidence type="ECO:0000313" key="3">
    <source>
        <dbReference type="Proteomes" id="UP000230972"/>
    </source>
</evidence>
<evidence type="ECO:0000259" key="1">
    <source>
        <dbReference type="Pfam" id="PF02912"/>
    </source>
</evidence>
<dbReference type="EC" id="6.1.1.20" evidence="2"/>
<dbReference type="InterPro" id="IPR010978">
    <property type="entry name" value="tRNA-bd_arm"/>
</dbReference>
<reference evidence="3" key="1">
    <citation type="submission" date="2017-09" db="EMBL/GenBank/DDBJ databases">
        <title>Depth-based differentiation of microbial function through sediment-hosted aquifers and enrichment of novel symbionts in the deep terrestrial subsurface.</title>
        <authorList>
            <person name="Probst A.J."/>
            <person name="Ladd B."/>
            <person name="Jarett J.K."/>
            <person name="Geller-Mcgrath D.E."/>
            <person name="Sieber C.M.K."/>
            <person name="Emerson J.B."/>
            <person name="Anantharaman K."/>
            <person name="Thomas B.C."/>
            <person name="Malmstrom R."/>
            <person name="Stieglmeier M."/>
            <person name="Klingl A."/>
            <person name="Woyke T."/>
            <person name="Ryan C.M."/>
            <person name="Banfield J.F."/>
        </authorList>
    </citation>
    <scope>NUCLEOTIDE SEQUENCE [LARGE SCALE GENOMIC DNA]</scope>
</reference>
<dbReference type="SUPFAM" id="SSF46589">
    <property type="entry name" value="tRNA-binding arm"/>
    <property type="match status" value="1"/>
</dbReference>
<accession>A0A2M7AQR9</accession>
<sequence length="67" mass="7510">LEGIRIAYLGRSGKLTGLVKSIKNVPEEDRGQVGILINEAKNTIIEEIANKKNSFKISPREWFDPTI</sequence>
<comment type="caution">
    <text evidence="2">The sequence shown here is derived from an EMBL/GenBank/DDBJ whole genome shotgun (WGS) entry which is preliminary data.</text>
</comment>
<dbReference type="InterPro" id="IPR004188">
    <property type="entry name" value="Phe-tRNA_ligase_II_N"/>
</dbReference>
<feature type="non-terminal residue" evidence="2">
    <location>
        <position position="1"/>
    </location>
</feature>
<dbReference type="InterPro" id="IPR045864">
    <property type="entry name" value="aa-tRNA-synth_II/BPL/LPL"/>
</dbReference>
<dbReference type="Proteomes" id="UP000230972">
    <property type="component" value="Unassembled WGS sequence"/>
</dbReference>
<dbReference type="Pfam" id="PF02912">
    <property type="entry name" value="Phe_tRNA-synt_N"/>
    <property type="match status" value="1"/>
</dbReference>
<dbReference type="GO" id="GO:0005737">
    <property type="term" value="C:cytoplasm"/>
    <property type="evidence" value="ECO:0007669"/>
    <property type="project" value="InterPro"/>
</dbReference>
<proteinExistence type="predicted"/>
<organism evidence="2 3">
    <name type="scientific">Candidatus Woesebacteria bacterium CG06_land_8_20_14_3_00_39_27</name>
    <dbReference type="NCBI Taxonomy" id="1975057"/>
    <lineage>
        <taxon>Bacteria</taxon>
        <taxon>Candidatus Woeseibacteriota</taxon>
    </lineage>
</organism>
<feature type="non-terminal residue" evidence="2">
    <location>
        <position position="67"/>
    </location>
</feature>
<protein>
    <submittedName>
        <fullName evidence="2">Phenylalanine--tRNA ligase subunit alpha</fullName>
        <ecNumber evidence="2">6.1.1.20</ecNumber>
    </submittedName>
</protein>
<dbReference type="GO" id="GO:0005524">
    <property type="term" value="F:ATP binding"/>
    <property type="evidence" value="ECO:0007669"/>
    <property type="project" value="InterPro"/>
</dbReference>
<gene>
    <name evidence="2" type="primary">pheS</name>
    <name evidence="2" type="ORF">COS80_00320</name>
</gene>
<dbReference type="GO" id="GO:0004826">
    <property type="term" value="F:phenylalanine-tRNA ligase activity"/>
    <property type="evidence" value="ECO:0007669"/>
    <property type="project" value="UniProtKB-EC"/>
</dbReference>
<feature type="domain" description="Phenylalanine-tRNA ligase class II N-terminal" evidence="1">
    <location>
        <begin position="1"/>
        <end position="55"/>
    </location>
</feature>
<dbReference type="Gene3D" id="3.30.930.10">
    <property type="entry name" value="Bira Bifunctional Protein, Domain 2"/>
    <property type="match status" value="1"/>
</dbReference>
<name>A0A2M7AQR9_9BACT</name>
<evidence type="ECO:0000313" key="2">
    <source>
        <dbReference type="EMBL" id="PIU71976.1"/>
    </source>
</evidence>